<dbReference type="EMBL" id="SJPO01000010">
    <property type="protein sequence ID" value="TWT73565.1"/>
    <property type="molecule type" value="Genomic_DNA"/>
</dbReference>
<dbReference type="RefSeq" id="WP_146590011.1">
    <property type="nucleotide sequence ID" value="NZ_SJPO01000010.1"/>
</dbReference>
<dbReference type="Gene3D" id="1.10.1470.10">
    <property type="entry name" value="YjbJ"/>
    <property type="match status" value="1"/>
</dbReference>
<comment type="caution">
    <text evidence="4">The sequence shown here is derived from an EMBL/GenBank/DDBJ whole genome shotgun (WGS) entry which is preliminary data.</text>
</comment>
<comment type="similarity">
    <text evidence="1">Belongs to the UPF0337 (CsbD) family.</text>
</comment>
<sequence length="142" mass="15335">MNTQGYETQAAGDWTELKGKVNEGWGELSGDEVREFQGNVQQLVGYIQQKTGETQQLIEQKLVALDARFRPMLEQASATAQEYLQSGSDAANDAAAYVRDAVAAKHAQAEQAVRRKPIESVAVAFGTGIIAGAVIGLILKQR</sequence>
<reference evidence="4 5" key="1">
    <citation type="submission" date="2019-02" db="EMBL/GenBank/DDBJ databases">
        <title>Deep-cultivation of Planctomycetes and their phenomic and genomic characterization uncovers novel biology.</title>
        <authorList>
            <person name="Wiegand S."/>
            <person name="Jogler M."/>
            <person name="Boedeker C."/>
            <person name="Pinto D."/>
            <person name="Vollmers J."/>
            <person name="Rivas-Marin E."/>
            <person name="Kohn T."/>
            <person name="Peeters S.H."/>
            <person name="Heuer A."/>
            <person name="Rast P."/>
            <person name="Oberbeckmann S."/>
            <person name="Bunk B."/>
            <person name="Jeske O."/>
            <person name="Meyerdierks A."/>
            <person name="Storesund J.E."/>
            <person name="Kallscheuer N."/>
            <person name="Luecker S."/>
            <person name="Lage O.M."/>
            <person name="Pohl T."/>
            <person name="Merkel B.J."/>
            <person name="Hornburger P."/>
            <person name="Mueller R.-W."/>
            <person name="Bruemmer F."/>
            <person name="Labrenz M."/>
            <person name="Spormann A.M."/>
            <person name="Op Den Camp H."/>
            <person name="Overmann J."/>
            <person name="Amann R."/>
            <person name="Jetten M.S.M."/>
            <person name="Mascher T."/>
            <person name="Medema M.H."/>
            <person name="Devos D.P."/>
            <person name="Kaster A.-K."/>
            <person name="Ovreas L."/>
            <person name="Rohde M."/>
            <person name="Galperin M.Y."/>
            <person name="Jogler C."/>
        </authorList>
    </citation>
    <scope>NUCLEOTIDE SEQUENCE [LARGE SCALE GENOMIC DNA]</scope>
    <source>
        <strain evidence="4 5">Pla123a</strain>
    </source>
</reference>
<dbReference type="OrthoDB" id="278198at2"/>
<gene>
    <name evidence="4" type="ORF">Pla123a_39010</name>
</gene>
<dbReference type="Proteomes" id="UP000318478">
    <property type="component" value="Unassembled WGS sequence"/>
</dbReference>
<accession>A0A5C5YGN0</accession>
<dbReference type="AlphaFoldDB" id="A0A5C5YGN0"/>
<evidence type="ECO:0000313" key="5">
    <source>
        <dbReference type="Proteomes" id="UP000318478"/>
    </source>
</evidence>
<dbReference type="InterPro" id="IPR008462">
    <property type="entry name" value="CsbD"/>
</dbReference>
<keyword evidence="5" id="KW-1185">Reference proteome</keyword>
<dbReference type="SUPFAM" id="SSF69047">
    <property type="entry name" value="Hypothetical protein YjbJ"/>
    <property type="match status" value="1"/>
</dbReference>
<evidence type="ECO:0000256" key="1">
    <source>
        <dbReference type="ARBA" id="ARBA00009129"/>
    </source>
</evidence>
<dbReference type="InterPro" id="IPR036629">
    <property type="entry name" value="YjbJ_sf"/>
</dbReference>
<keyword evidence="2" id="KW-1133">Transmembrane helix</keyword>
<feature type="domain" description="CsbD-like" evidence="3">
    <location>
        <begin position="9"/>
        <end position="58"/>
    </location>
</feature>
<dbReference type="PANTHER" id="PTHR34977:SF1">
    <property type="entry name" value="UPF0337 PROTEIN YJBJ"/>
    <property type="match status" value="1"/>
</dbReference>
<proteinExistence type="inferred from homology"/>
<dbReference type="Pfam" id="PF05532">
    <property type="entry name" value="CsbD"/>
    <property type="match status" value="1"/>
</dbReference>
<evidence type="ECO:0000259" key="3">
    <source>
        <dbReference type="Pfam" id="PF05532"/>
    </source>
</evidence>
<feature type="transmembrane region" description="Helical" evidence="2">
    <location>
        <begin position="121"/>
        <end position="139"/>
    </location>
</feature>
<name>A0A5C5YGN0_9BACT</name>
<dbReference type="PANTHER" id="PTHR34977">
    <property type="entry name" value="UPF0337 PROTEIN YJBJ"/>
    <property type="match status" value="1"/>
</dbReference>
<protein>
    <recommendedName>
        <fullName evidence="3">CsbD-like domain-containing protein</fullName>
    </recommendedName>
</protein>
<keyword evidence="2" id="KW-0472">Membrane</keyword>
<organism evidence="4 5">
    <name type="scientific">Posidoniimonas polymericola</name>
    <dbReference type="NCBI Taxonomy" id="2528002"/>
    <lineage>
        <taxon>Bacteria</taxon>
        <taxon>Pseudomonadati</taxon>
        <taxon>Planctomycetota</taxon>
        <taxon>Planctomycetia</taxon>
        <taxon>Pirellulales</taxon>
        <taxon>Lacipirellulaceae</taxon>
        <taxon>Posidoniimonas</taxon>
    </lineage>
</organism>
<evidence type="ECO:0000256" key="2">
    <source>
        <dbReference type="SAM" id="Phobius"/>
    </source>
</evidence>
<dbReference type="InterPro" id="IPR050423">
    <property type="entry name" value="UPF0337_stress_rsp"/>
</dbReference>
<evidence type="ECO:0000313" key="4">
    <source>
        <dbReference type="EMBL" id="TWT73565.1"/>
    </source>
</evidence>
<keyword evidence="2" id="KW-0812">Transmembrane</keyword>